<dbReference type="InterPro" id="IPR003680">
    <property type="entry name" value="Flavodoxin_fold"/>
</dbReference>
<reference evidence="3 4" key="1">
    <citation type="submission" date="2021-06" db="EMBL/GenBank/DDBJ databases">
        <title>50 bacteria genomes isolated from Dapeng, Shenzhen, China.</title>
        <authorList>
            <person name="Zheng W."/>
            <person name="Yu S."/>
            <person name="Huang Y."/>
        </authorList>
    </citation>
    <scope>NUCLEOTIDE SEQUENCE [LARGE SCALE GENOMIC DNA]</scope>
    <source>
        <strain evidence="3 4">DP1N14-2</strain>
    </source>
</reference>
<gene>
    <name evidence="3" type="ORF">KUV26_17855</name>
</gene>
<dbReference type="InterPro" id="IPR029039">
    <property type="entry name" value="Flavoprotein-like_sf"/>
</dbReference>
<dbReference type="InterPro" id="IPR046980">
    <property type="entry name" value="KefG/KefF"/>
</dbReference>
<protein>
    <submittedName>
        <fullName evidence="3">NAD(P)H-dependent oxidoreductase</fullName>
    </submittedName>
</protein>
<dbReference type="Pfam" id="PF02525">
    <property type="entry name" value="Flavodoxin_2"/>
    <property type="match status" value="1"/>
</dbReference>
<proteinExistence type="predicted"/>
<dbReference type="RefSeq" id="WP_222509380.1">
    <property type="nucleotide sequence ID" value="NZ_JAHVJA010000009.1"/>
</dbReference>
<comment type="caution">
    <text evidence="3">The sequence shown here is derived from an EMBL/GenBank/DDBJ whole genome shotgun (WGS) entry which is preliminary data.</text>
</comment>
<keyword evidence="4" id="KW-1185">Reference proteome</keyword>
<dbReference type="SUPFAM" id="SSF52218">
    <property type="entry name" value="Flavoproteins"/>
    <property type="match status" value="1"/>
</dbReference>
<evidence type="ECO:0000256" key="1">
    <source>
        <dbReference type="ARBA" id="ARBA00023002"/>
    </source>
</evidence>
<dbReference type="PANTHER" id="PTHR47307">
    <property type="entry name" value="GLUTATHIONE-REGULATED POTASSIUM-EFFLUX SYSTEM ANCILLARY PROTEIN KEFG"/>
    <property type="match status" value="1"/>
</dbReference>
<keyword evidence="1" id="KW-0560">Oxidoreductase</keyword>
<name>A0ABS7NMD4_9RHOB</name>
<evidence type="ECO:0000259" key="2">
    <source>
        <dbReference type="Pfam" id="PF02525"/>
    </source>
</evidence>
<dbReference type="PANTHER" id="PTHR47307:SF1">
    <property type="entry name" value="GLUTATHIONE-REGULATED POTASSIUM-EFFLUX SYSTEM ANCILLARY PROTEIN KEFG"/>
    <property type="match status" value="1"/>
</dbReference>
<evidence type="ECO:0000313" key="3">
    <source>
        <dbReference type="EMBL" id="MBY6141306.1"/>
    </source>
</evidence>
<evidence type="ECO:0000313" key="4">
    <source>
        <dbReference type="Proteomes" id="UP000766629"/>
    </source>
</evidence>
<sequence length="204" mass="22581">MRTLVYLAHPRPDRSEINAPMFEAARGIEGITCVDLYGEYPSFEMNVDREQQRITEHDAIVFLHPLYWYSVPALLREWQDLVLEHGFAYGHSGHALDGKVTFNAVTCGAAAEAYTPEGANGAHLRTLLMPFEKTADLCRMRYLAPFALFGAGRAVEEGRDKSHLAEWRSLLKALRDDTLDITAARAALSLNGFTAAGAAKLEAV</sequence>
<organism evidence="3 4">
    <name type="scientific">Leisingera daeponensis</name>
    <dbReference type="NCBI Taxonomy" id="405746"/>
    <lineage>
        <taxon>Bacteria</taxon>
        <taxon>Pseudomonadati</taxon>
        <taxon>Pseudomonadota</taxon>
        <taxon>Alphaproteobacteria</taxon>
        <taxon>Rhodobacterales</taxon>
        <taxon>Roseobacteraceae</taxon>
        <taxon>Leisingera</taxon>
    </lineage>
</organism>
<accession>A0ABS7NMD4</accession>
<dbReference type="EMBL" id="JAHVJA010000009">
    <property type="protein sequence ID" value="MBY6141306.1"/>
    <property type="molecule type" value="Genomic_DNA"/>
</dbReference>
<dbReference type="Gene3D" id="3.40.50.360">
    <property type="match status" value="1"/>
</dbReference>
<feature type="domain" description="Flavodoxin-like fold" evidence="2">
    <location>
        <begin position="1"/>
        <end position="169"/>
    </location>
</feature>
<dbReference type="Proteomes" id="UP000766629">
    <property type="component" value="Unassembled WGS sequence"/>
</dbReference>